<dbReference type="Proteomes" id="UP000887013">
    <property type="component" value="Unassembled WGS sequence"/>
</dbReference>
<organism evidence="2 3">
    <name type="scientific">Nephila pilipes</name>
    <name type="common">Giant wood spider</name>
    <name type="synonym">Nephila maculata</name>
    <dbReference type="NCBI Taxonomy" id="299642"/>
    <lineage>
        <taxon>Eukaryota</taxon>
        <taxon>Metazoa</taxon>
        <taxon>Ecdysozoa</taxon>
        <taxon>Arthropoda</taxon>
        <taxon>Chelicerata</taxon>
        <taxon>Arachnida</taxon>
        <taxon>Araneae</taxon>
        <taxon>Araneomorphae</taxon>
        <taxon>Entelegynae</taxon>
        <taxon>Araneoidea</taxon>
        <taxon>Nephilidae</taxon>
        <taxon>Nephila</taxon>
    </lineage>
</organism>
<accession>A0A8X6TR09</accession>
<proteinExistence type="predicted"/>
<evidence type="ECO:0000313" key="2">
    <source>
        <dbReference type="EMBL" id="GFT37530.1"/>
    </source>
</evidence>
<dbReference type="EMBL" id="BMAW01014115">
    <property type="protein sequence ID" value="GFT37530.1"/>
    <property type="molecule type" value="Genomic_DNA"/>
</dbReference>
<comment type="caution">
    <text evidence="2">The sequence shown here is derived from an EMBL/GenBank/DDBJ whole genome shotgun (WGS) entry which is preliminary data.</text>
</comment>
<name>A0A8X6TR09_NEPPI</name>
<feature type="region of interest" description="Disordered" evidence="1">
    <location>
        <begin position="91"/>
        <end position="112"/>
    </location>
</feature>
<dbReference type="AlphaFoldDB" id="A0A8X6TR09"/>
<reference evidence="2" key="1">
    <citation type="submission" date="2020-08" db="EMBL/GenBank/DDBJ databases">
        <title>Multicomponent nature underlies the extraordinary mechanical properties of spider dragline silk.</title>
        <authorList>
            <person name="Kono N."/>
            <person name="Nakamura H."/>
            <person name="Mori M."/>
            <person name="Yoshida Y."/>
            <person name="Ohtoshi R."/>
            <person name="Malay A.D."/>
            <person name="Moran D.A.P."/>
            <person name="Tomita M."/>
            <person name="Numata K."/>
            <person name="Arakawa K."/>
        </authorList>
    </citation>
    <scope>NUCLEOTIDE SEQUENCE</scope>
</reference>
<sequence>MTSVPVLLYELSSRLSQVEPNLYRRSFEPYDQMLYYRTVLEPNTCYPIPTGTHYILMIIQKIVYTLDVVPETILPTLAKWLLPGRFQKGKALPPKSVQASSSDTSSSTCRGNTCQHLSQQKTFCGSSRPRDGFRDPPTTETAAAVFVPQPVYPSPSEPVVVTQPETMLSSPPPALMLTTPPAPVIVSLQLESVFTIPPNEPMFTTPS</sequence>
<gene>
    <name evidence="2" type="ORF">NPIL_514051</name>
</gene>
<dbReference type="OrthoDB" id="6437285at2759"/>
<keyword evidence="3" id="KW-1185">Reference proteome</keyword>
<evidence type="ECO:0000256" key="1">
    <source>
        <dbReference type="SAM" id="MobiDB-lite"/>
    </source>
</evidence>
<protein>
    <submittedName>
        <fullName evidence="2">Uncharacterized protein</fullName>
    </submittedName>
</protein>
<evidence type="ECO:0000313" key="3">
    <source>
        <dbReference type="Proteomes" id="UP000887013"/>
    </source>
</evidence>